<evidence type="ECO:0000313" key="4">
    <source>
        <dbReference type="Proteomes" id="UP000317648"/>
    </source>
</evidence>
<dbReference type="InterPro" id="IPR018391">
    <property type="entry name" value="PQQ_b-propeller_rpt"/>
</dbReference>
<organism evidence="3 4">
    <name type="scientific">Lignipirellula cremea</name>
    <dbReference type="NCBI Taxonomy" id="2528010"/>
    <lineage>
        <taxon>Bacteria</taxon>
        <taxon>Pseudomonadati</taxon>
        <taxon>Planctomycetota</taxon>
        <taxon>Planctomycetia</taxon>
        <taxon>Pirellulales</taxon>
        <taxon>Pirellulaceae</taxon>
        <taxon>Lignipirellula</taxon>
    </lineage>
</organism>
<dbReference type="Proteomes" id="UP000317648">
    <property type="component" value="Chromosome"/>
</dbReference>
<dbReference type="AlphaFoldDB" id="A0A518DR16"/>
<dbReference type="SMART" id="SM00564">
    <property type="entry name" value="PQQ"/>
    <property type="match status" value="4"/>
</dbReference>
<protein>
    <submittedName>
        <fullName evidence="3">Outer membrane biogenesis protein BamB</fullName>
    </submittedName>
</protein>
<proteinExistence type="predicted"/>
<feature type="domain" description="Pyrrolo-quinoline quinone repeat" evidence="2">
    <location>
        <begin position="308"/>
        <end position="374"/>
    </location>
</feature>
<keyword evidence="4" id="KW-1185">Reference proteome</keyword>
<dbReference type="InterPro" id="IPR011047">
    <property type="entry name" value="Quinoprotein_ADH-like_sf"/>
</dbReference>
<dbReference type="SUPFAM" id="SSF50998">
    <property type="entry name" value="Quinoprotein alcohol dehydrogenase-like"/>
    <property type="match status" value="1"/>
</dbReference>
<dbReference type="InterPro" id="IPR002372">
    <property type="entry name" value="PQQ_rpt_dom"/>
</dbReference>
<dbReference type="PANTHER" id="PTHR34512">
    <property type="entry name" value="CELL SURFACE PROTEIN"/>
    <property type="match status" value="1"/>
</dbReference>
<evidence type="ECO:0000259" key="2">
    <source>
        <dbReference type="Pfam" id="PF13360"/>
    </source>
</evidence>
<feature type="signal peptide" evidence="1">
    <location>
        <begin position="1"/>
        <end position="25"/>
    </location>
</feature>
<dbReference type="Pfam" id="PF13360">
    <property type="entry name" value="PQQ_2"/>
    <property type="match status" value="2"/>
</dbReference>
<sequence precursor="true">MMTGFRQQLAAAAVLLLAMPLQATAEDWPQFRGPTGQGLSTEKNLPLQWSGSENVAWKVRVPGEGWSSPIVVGDLVFVTSTTNEGQSCHVICFDRKSGDLRWNTKVFDQEVRKKRAENSDATPTPVSDGKRVYAVFSGGGIAALDFSGKLAWTHRDIAFYGHHGLAASPIIYKDLLLMAYDGSSDGEDNKIGWKIPWKEAVLLAVDTKTGKERWRGKRGLSRLGHVTPNILHEDSGDQIISGAGDAVQGFDPASGELIWSIYSQGEGVTPSVVVGDGLVFSCSGFEAPTIRVIRTGGQGDVTKTHIAWEQTRGVPSLASPLYVAPYLYAVTDAGIATCLDAASGEIVWQERIEGKHSSSPVYADGRIYFLSEAEGETVVLEAGPKFNILARNRIDEKCKASIAISQGNLFLRSEEHLFCIGPAPK</sequence>
<dbReference type="Gene3D" id="2.130.10.10">
    <property type="entry name" value="YVTN repeat-like/Quinoprotein amine dehydrogenase"/>
    <property type="match status" value="2"/>
</dbReference>
<dbReference type="PANTHER" id="PTHR34512:SF30">
    <property type="entry name" value="OUTER MEMBRANE PROTEIN ASSEMBLY FACTOR BAMB"/>
    <property type="match status" value="1"/>
</dbReference>
<dbReference type="EMBL" id="CP036433">
    <property type="protein sequence ID" value="QDU94264.1"/>
    <property type="molecule type" value="Genomic_DNA"/>
</dbReference>
<keyword evidence="1" id="KW-0732">Signal</keyword>
<dbReference type="InterPro" id="IPR015943">
    <property type="entry name" value="WD40/YVTN_repeat-like_dom_sf"/>
</dbReference>
<feature type="domain" description="Pyrrolo-quinoline quinone repeat" evidence="2">
    <location>
        <begin position="54"/>
        <end position="215"/>
    </location>
</feature>
<name>A0A518DR16_9BACT</name>
<evidence type="ECO:0000313" key="3">
    <source>
        <dbReference type="EMBL" id="QDU94264.1"/>
    </source>
</evidence>
<reference evidence="3 4" key="1">
    <citation type="submission" date="2019-02" db="EMBL/GenBank/DDBJ databases">
        <title>Deep-cultivation of Planctomycetes and their phenomic and genomic characterization uncovers novel biology.</title>
        <authorList>
            <person name="Wiegand S."/>
            <person name="Jogler M."/>
            <person name="Boedeker C."/>
            <person name="Pinto D."/>
            <person name="Vollmers J."/>
            <person name="Rivas-Marin E."/>
            <person name="Kohn T."/>
            <person name="Peeters S.H."/>
            <person name="Heuer A."/>
            <person name="Rast P."/>
            <person name="Oberbeckmann S."/>
            <person name="Bunk B."/>
            <person name="Jeske O."/>
            <person name="Meyerdierks A."/>
            <person name="Storesund J.E."/>
            <person name="Kallscheuer N."/>
            <person name="Luecker S."/>
            <person name="Lage O.M."/>
            <person name="Pohl T."/>
            <person name="Merkel B.J."/>
            <person name="Hornburger P."/>
            <person name="Mueller R.-W."/>
            <person name="Bruemmer F."/>
            <person name="Labrenz M."/>
            <person name="Spormann A.M."/>
            <person name="Op den Camp H."/>
            <person name="Overmann J."/>
            <person name="Amann R."/>
            <person name="Jetten M.S.M."/>
            <person name="Mascher T."/>
            <person name="Medema M.H."/>
            <person name="Devos D.P."/>
            <person name="Kaster A.-K."/>
            <person name="Ovreas L."/>
            <person name="Rohde M."/>
            <person name="Galperin M.Y."/>
            <person name="Jogler C."/>
        </authorList>
    </citation>
    <scope>NUCLEOTIDE SEQUENCE [LARGE SCALE GENOMIC DNA]</scope>
    <source>
        <strain evidence="3 4">Pla85_3_4</strain>
    </source>
</reference>
<gene>
    <name evidence="3" type="ORF">Pla8534_20530</name>
</gene>
<evidence type="ECO:0000256" key="1">
    <source>
        <dbReference type="SAM" id="SignalP"/>
    </source>
</evidence>
<feature type="chain" id="PRO_5022050450" evidence="1">
    <location>
        <begin position="26"/>
        <end position="425"/>
    </location>
</feature>
<dbReference type="KEGG" id="lcre:Pla8534_20530"/>
<accession>A0A518DR16</accession>